<dbReference type="InterPro" id="IPR008254">
    <property type="entry name" value="Flavodoxin/NO_synth"/>
</dbReference>
<sequence>MMVQALVVYESMFGNNKALAEAIAEAVGGVAVEVGVAPEALPPEVDLLFVGAPTHALTLSSDATRWAAATEHADGPLVSNGRGMREWLANLTGAEGVTAHPFGTHVKVTWPPSSAARSIGKKLRALGCVVGEPKSFKVTGFTGPFAPGEVERAELWARTALSGAPAR</sequence>
<dbReference type="GO" id="GO:0010181">
    <property type="term" value="F:FMN binding"/>
    <property type="evidence" value="ECO:0007669"/>
    <property type="project" value="InterPro"/>
</dbReference>
<accession>A0A290Z642</accession>
<dbReference type="AlphaFoldDB" id="A0A290Z642"/>
<evidence type="ECO:0000259" key="1">
    <source>
        <dbReference type="PROSITE" id="PS50902"/>
    </source>
</evidence>
<protein>
    <submittedName>
        <fullName evidence="2">Flavodoxin</fullName>
    </submittedName>
</protein>
<keyword evidence="3" id="KW-1185">Reference proteome</keyword>
<proteinExistence type="predicted"/>
<evidence type="ECO:0000313" key="2">
    <source>
        <dbReference type="EMBL" id="ATE54468.1"/>
    </source>
</evidence>
<name>A0A290Z642_9PSEU</name>
<feature type="domain" description="Flavodoxin-like" evidence="1">
    <location>
        <begin position="5"/>
        <end position="161"/>
    </location>
</feature>
<dbReference type="InterPro" id="IPR029039">
    <property type="entry name" value="Flavoprotein-like_sf"/>
</dbReference>
<organism evidence="2 3">
    <name type="scientific">Actinosynnema pretiosum</name>
    <dbReference type="NCBI Taxonomy" id="42197"/>
    <lineage>
        <taxon>Bacteria</taxon>
        <taxon>Bacillati</taxon>
        <taxon>Actinomycetota</taxon>
        <taxon>Actinomycetes</taxon>
        <taxon>Pseudonocardiales</taxon>
        <taxon>Pseudonocardiaceae</taxon>
        <taxon>Actinosynnema</taxon>
    </lineage>
</organism>
<dbReference type="Proteomes" id="UP000218505">
    <property type="component" value="Chromosome"/>
</dbReference>
<gene>
    <name evidence="2" type="ORF">CNX65_15190</name>
</gene>
<dbReference type="PROSITE" id="PS50902">
    <property type="entry name" value="FLAVODOXIN_LIKE"/>
    <property type="match status" value="1"/>
</dbReference>
<dbReference type="SUPFAM" id="SSF52218">
    <property type="entry name" value="Flavoproteins"/>
    <property type="match status" value="1"/>
</dbReference>
<reference evidence="2" key="1">
    <citation type="submission" date="2017-09" db="EMBL/GenBank/DDBJ databases">
        <title>Complete Genome Sequence of ansamitocin-producing Bacterium Actinosynnema pretiosum X47.</title>
        <authorList>
            <person name="Cao G."/>
            <person name="Zong G."/>
            <person name="Zhong C."/>
            <person name="Fu J."/>
        </authorList>
    </citation>
    <scope>NUCLEOTIDE SEQUENCE [LARGE SCALE GENOMIC DNA]</scope>
    <source>
        <strain evidence="2">X47</strain>
    </source>
</reference>
<evidence type="ECO:0000313" key="3">
    <source>
        <dbReference type="Proteomes" id="UP000218505"/>
    </source>
</evidence>
<dbReference type="KEGG" id="apre:CNX65_15190"/>
<dbReference type="Gene3D" id="3.40.50.360">
    <property type="match status" value="1"/>
</dbReference>
<dbReference type="EMBL" id="CP023445">
    <property type="protein sequence ID" value="ATE54468.1"/>
    <property type="molecule type" value="Genomic_DNA"/>
</dbReference>